<feature type="compositionally biased region" description="Basic and acidic residues" evidence="1">
    <location>
        <begin position="329"/>
        <end position="365"/>
    </location>
</feature>
<dbReference type="Proteomes" id="UP000585474">
    <property type="component" value="Unassembled WGS sequence"/>
</dbReference>
<dbReference type="SUPFAM" id="SSF54928">
    <property type="entry name" value="RNA-binding domain, RBD"/>
    <property type="match status" value="1"/>
</dbReference>
<feature type="region of interest" description="Disordered" evidence="1">
    <location>
        <begin position="613"/>
        <end position="694"/>
    </location>
</feature>
<evidence type="ECO:0000259" key="2">
    <source>
        <dbReference type="PROSITE" id="PS50800"/>
    </source>
</evidence>
<proteinExistence type="predicted"/>
<dbReference type="AlphaFoldDB" id="A0A7J0E198"/>
<dbReference type="Gene3D" id="1.10.720.30">
    <property type="entry name" value="SAP domain"/>
    <property type="match status" value="1"/>
</dbReference>
<dbReference type="EMBL" id="BJWL01000001">
    <property type="protein sequence ID" value="GFY80284.1"/>
    <property type="molecule type" value="Genomic_DNA"/>
</dbReference>
<dbReference type="InterPro" id="IPR032552">
    <property type="entry name" value="RSB_motif"/>
</dbReference>
<dbReference type="SMART" id="SM00513">
    <property type="entry name" value="SAP"/>
    <property type="match status" value="1"/>
</dbReference>
<feature type="region of interest" description="Disordered" evidence="1">
    <location>
        <begin position="52"/>
        <end position="111"/>
    </location>
</feature>
<feature type="compositionally biased region" description="Polar residues" evidence="1">
    <location>
        <begin position="482"/>
        <end position="512"/>
    </location>
</feature>
<keyword evidence="4" id="KW-1185">Reference proteome</keyword>
<dbReference type="OrthoDB" id="5348404at2759"/>
<dbReference type="PRINTS" id="PR01217">
    <property type="entry name" value="PRICHEXTENSN"/>
</dbReference>
<feature type="region of interest" description="Disordered" evidence="1">
    <location>
        <begin position="314"/>
        <end position="409"/>
    </location>
</feature>
<feature type="compositionally biased region" description="Polar residues" evidence="1">
    <location>
        <begin position="54"/>
        <end position="63"/>
    </location>
</feature>
<dbReference type="CDD" id="cd12432">
    <property type="entry name" value="RRM_ACINU"/>
    <property type="match status" value="1"/>
</dbReference>
<protein>
    <submittedName>
        <fullName evidence="3">SAP domain-containing protein</fullName>
    </submittedName>
</protein>
<feature type="compositionally biased region" description="Basic and acidic residues" evidence="1">
    <location>
        <begin position="86"/>
        <end position="99"/>
    </location>
</feature>
<accession>A0A7J0E198</accession>
<feature type="domain" description="SAP" evidence="2">
    <location>
        <begin position="15"/>
        <end position="49"/>
    </location>
</feature>
<dbReference type="GO" id="GO:0003676">
    <property type="term" value="F:nucleic acid binding"/>
    <property type="evidence" value="ECO:0007669"/>
    <property type="project" value="InterPro"/>
</dbReference>
<feature type="compositionally biased region" description="Pro residues" evidence="1">
    <location>
        <begin position="652"/>
        <end position="674"/>
    </location>
</feature>
<evidence type="ECO:0000313" key="4">
    <source>
        <dbReference type="Proteomes" id="UP000585474"/>
    </source>
</evidence>
<dbReference type="InterPro" id="IPR034257">
    <property type="entry name" value="Acinus_RRM"/>
</dbReference>
<evidence type="ECO:0000256" key="1">
    <source>
        <dbReference type="SAM" id="MobiDB-lite"/>
    </source>
</evidence>
<name>A0A7J0E198_9ERIC</name>
<organism evidence="3 4">
    <name type="scientific">Actinidia rufa</name>
    <dbReference type="NCBI Taxonomy" id="165716"/>
    <lineage>
        <taxon>Eukaryota</taxon>
        <taxon>Viridiplantae</taxon>
        <taxon>Streptophyta</taxon>
        <taxon>Embryophyta</taxon>
        <taxon>Tracheophyta</taxon>
        <taxon>Spermatophyta</taxon>
        <taxon>Magnoliopsida</taxon>
        <taxon>eudicotyledons</taxon>
        <taxon>Gunneridae</taxon>
        <taxon>Pentapetalae</taxon>
        <taxon>asterids</taxon>
        <taxon>Ericales</taxon>
        <taxon>Actinidiaceae</taxon>
        <taxon>Actinidia</taxon>
    </lineage>
</organism>
<dbReference type="InterPro" id="IPR003034">
    <property type="entry name" value="SAP_dom"/>
</dbReference>
<dbReference type="PROSITE" id="PS50800">
    <property type="entry name" value="SAP"/>
    <property type="match status" value="1"/>
</dbReference>
<comment type="caution">
    <text evidence="3">The sequence shown here is derived from an EMBL/GenBank/DDBJ whole genome shotgun (WGS) entry which is preliminary data.</text>
</comment>
<dbReference type="InterPro" id="IPR036361">
    <property type="entry name" value="SAP_dom_sf"/>
</dbReference>
<sequence length="825" mass="91070">MKVSSPYPVLDNRPIDQWKVTELKEELKRRKLTIKGLKEDLIKRLDEAIRNENESTGGNTDNGSDGIPQPVLQTEESGTVPAVNESTRDKTDHGNEKSEVGGVKDQSQVDDIPQPMFQTEDGGTVPIVHEVMDHGVEKNEVDGVKDQVQVDNIPQPVFQTEDGGPDPAVHETTGDMTDHGVQEGEVTVGTDSSRDVENQEMVVSATSVETSITVNESVISEIAGNVQESHSSDSQNGKGDLESQLENKEVNPPLEDNELNSSDPNNQVSEVSTVLGFQVKSDSISSDCLSINEKNELKDNIIADNVKLELEVKPETVQPSSTNVVPDGGKLHPMDVEDPHENKVPVEEGDDNKADNAEMSKKNDNTDVLSSEKLNLDRSSGDDSMEEDALESKQIVYSPKYNPDEVVEKNEKTEVPVVVEKAPADDMQIDIPADKKYIQDENNNAPAAPTVKRKLHDQVVGNNETSKRQRRWNSENLKVPEPQSNIASSTTPTDMFPSTTLKRNFSRSNSAASEDAPKERVVPPSPKPPTNSLRIDRFLRPFTLKAVQELLGKTGTVASFWMDHIKTHCYVTYSSVQEAIETRNAVYNLQWPPNGGRLLVAEFVDAQEVKIRAEAPSQSPATPVGPGPAIPPTPVLQPPQPSPRQLVQRQQLPPPPPSSSPSPSPLPPPPPLSNPPQVREWLPLPPPPPLPEKVDPPIVTLDDLFRKTKATPRIYYLPLSDEQVAAKLKAQGKKHQAVGIRLSAGVACRKELFQGRWFKLGLEPPNLRFLPIPGQTELWFLLVFLSSKRSNFIELELLVANFLVDVILVFDLSICHRYLVYYVES</sequence>
<dbReference type="InterPro" id="IPR035979">
    <property type="entry name" value="RBD_domain_sf"/>
</dbReference>
<dbReference type="Pfam" id="PF02037">
    <property type="entry name" value="SAP"/>
    <property type="match status" value="1"/>
</dbReference>
<feature type="region of interest" description="Disordered" evidence="1">
    <location>
        <begin position="441"/>
        <end position="533"/>
    </location>
</feature>
<reference evidence="3 4" key="1">
    <citation type="submission" date="2019-07" db="EMBL/GenBank/DDBJ databases">
        <title>De Novo Assembly of kiwifruit Actinidia rufa.</title>
        <authorList>
            <person name="Sugita-Konishi S."/>
            <person name="Sato K."/>
            <person name="Mori E."/>
            <person name="Abe Y."/>
            <person name="Kisaki G."/>
            <person name="Hamano K."/>
            <person name="Suezawa K."/>
            <person name="Otani M."/>
            <person name="Fukuda T."/>
            <person name="Manabe T."/>
            <person name="Gomi K."/>
            <person name="Tabuchi M."/>
            <person name="Akimitsu K."/>
            <person name="Kataoka I."/>
        </authorList>
    </citation>
    <scope>NUCLEOTIDE SEQUENCE [LARGE SCALE GENOMIC DNA]</scope>
    <source>
        <strain evidence="4">cv. Fuchu</strain>
    </source>
</reference>
<dbReference type="SUPFAM" id="SSF68906">
    <property type="entry name" value="SAP domain"/>
    <property type="match status" value="1"/>
</dbReference>
<evidence type="ECO:0000313" key="3">
    <source>
        <dbReference type="EMBL" id="GFY80284.1"/>
    </source>
</evidence>
<gene>
    <name evidence="3" type="ORF">Acr_01g0000930</name>
</gene>
<dbReference type="Pfam" id="PF16294">
    <property type="entry name" value="RSB_motif"/>
    <property type="match status" value="1"/>
</dbReference>
<dbReference type="PANTHER" id="PTHR47031:SF3">
    <property type="entry name" value="SAP DOMAIN-CONTAINING PROTEIN"/>
    <property type="match status" value="1"/>
</dbReference>
<feature type="compositionally biased region" description="Pro residues" evidence="1">
    <location>
        <begin position="623"/>
        <end position="642"/>
    </location>
</feature>
<dbReference type="PANTHER" id="PTHR47031">
    <property type="entry name" value="SAP DNA-BINDING DOMAIN-CONTAINING PROTEIN"/>
    <property type="match status" value="1"/>
</dbReference>